<feature type="transmembrane region" description="Helical" evidence="1">
    <location>
        <begin position="48"/>
        <end position="73"/>
    </location>
</feature>
<proteinExistence type="predicted"/>
<reference evidence="2" key="1">
    <citation type="journal article" date="2021" name="PeerJ">
        <title>Extensive microbial diversity within the chicken gut microbiome revealed by metagenomics and culture.</title>
        <authorList>
            <person name="Gilroy R."/>
            <person name="Ravi A."/>
            <person name="Getino M."/>
            <person name="Pursley I."/>
            <person name="Horton D.L."/>
            <person name="Alikhan N.F."/>
            <person name="Baker D."/>
            <person name="Gharbi K."/>
            <person name="Hall N."/>
            <person name="Watson M."/>
            <person name="Adriaenssens E.M."/>
            <person name="Foster-Nyarko E."/>
            <person name="Jarju S."/>
            <person name="Secka A."/>
            <person name="Antonio M."/>
            <person name="Oren A."/>
            <person name="Chaudhuri R.R."/>
            <person name="La Ragione R."/>
            <person name="Hildebrand F."/>
            <person name="Pallen M.J."/>
        </authorList>
    </citation>
    <scope>NUCLEOTIDE SEQUENCE</scope>
    <source>
        <strain evidence="2">26628</strain>
    </source>
</reference>
<accession>A0A9D1VU91</accession>
<dbReference type="EMBL" id="DXFD01000082">
    <property type="protein sequence ID" value="HIX47084.1"/>
    <property type="molecule type" value="Genomic_DNA"/>
</dbReference>
<sequence length="134" mass="14532">MSGPHVLLACLFFGELAGALYEPFGAAARAFSARAPLARTRAAGGAYAAGAVCADVAFFLLCGAIFLLFSALFRFPAFRPYMAAAAAGGFALWRGSLHRTLAFLSKKLYNTYRSGRRLKRRKRRPSGYDEGRKV</sequence>
<name>A0A9D1VU91_9FIRM</name>
<keyword evidence="1" id="KW-0812">Transmembrane</keyword>
<protein>
    <recommendedName>
        <fullName evidence="4">Spore cortex biosynthesis protein YabQ</fullName>
    </recommendedName>
</protein>
<evidence type="ECO:0000256" key="1">
    <source>
        <dbReference type="SAM" id="Phobius"/>
    </source>
</evidence>
<evidence type="ECO:0000313" key="2">
    <source>
        <dbReference type="EMBL" id="HIX47084.1"/>
    </source>
</evidence>
<organism evidence="2 3">
    <name type="scientific">Candidatus Borkfalkia faecigallinarum</name>
    <dbReference type="NCBI Taxonomy" id="2838509"/>
    <lineage>
        <taxon>Bacteria</taxon>
        <taxon>Bacillati</taxon>
        <taxon>Bacillota</taxon>
        <taxon>Clostridia</taxon>
        <taxon>Christensenellales</taxon>
        <taxon>Christensenellaceae</taxon>
        <taxon>Candidatus Borkfalkia</taxon>
    </lineage>
</organism>
<keyword evidence="1" id="KW-0472">Membrane</keyword>
<evidence type="ECO:0000313" key="3">
    <source>
        <dbReference type="Proteomes" id="UP000824249"/>
    </source>
</evidence>
<comment type="caution">
    <text evidence="2">The sequence shown here is derived from an EMBL/GenBank/DDBJ whole genome shotgun (WGS) entry which is preliminary data.</text>
</comment>
<reference evidence="2" key="2">
    <citation type="submission" date="2021-04" db="EMBL/GenBank/DDBJ databases">
        <authorList>
            <person name="Gilroy R."/>
        </authorList>
    </citation>
    <scope>NUCLEOTIDE SEQUENCE</scope>
    <source>
        <strain evidence="2">26628</strain>
    </source>
</reference>
<gene>
    <name evidence="2" type="ORF">H9737_05275</name>
</gene>
<keyword evidence="1" id="KW-1133">Transmembrane helix</keyword>
<evidence type="ECO:0008006" key="4">
    <source>
        <dbReference type="Google" id="ProtNLM"/>
    </source>
</evidence>
<dbReference type="AlphaFoldDB" id="A0A9D1VU91"/>
<dbReference type="Proteomes" id="UP000824249">
    <property type="component" value="Unassembled WGS sequence"/>
</dbReference>